<sequence>MLFAQRQEAILRAVRLHGAVRVTEIAERLDVSQMTVRRDINVLAEGGLVARVHGGATLPRAARQAPGRQPVVAHGHGERWTVGMVVPAASHYHREVIQGARSAAESMGARLSLGVSCYDLGEDRIQAERLLDSGVDGLLLTPSAPLGEAGSSLEWIAELPVPVTIVERRRDPRAGLDALDHVTSDHEQGALSAARHLAGLGHRRIALLATATPTTGWLARGLDTATEVFGLSREAPRVLDHVPGEARLLGSFLDEVIASEATAAIVHTDEQAVLLAETARTRGLRIPADLALVSYDDAFAALANVPLTAVAPPRHAVGRTAAALLVRRLRDGAAHVPPQQTLLAPRINIRASTTS</sequence>
<evidence type="ECO:0000256" key="3">
    <source>
        <dbReference type="ARBA" id="ARBA00023163"/>
    </source>
</evidence>
<dbReference type="Pfam" id="PF13377">
    <property type="entry name" value="Peripla_BP_3"/>
    <property type="match status" value="1"/>
</dbReference>
<dbReference type="PROSITE" id="PS51000">
    <property type="entry name" value="HTH_DEOR_2"/>
    <property type="match status" value="1"/>
</dbReference>
<dbReference type="InterPro" id="IPR001034">
    <property type="entry name" value="DeoR_HTH"/>
</dbReference>
<dbReference type="InterPro" id="IPR036390">
    <property type="entry name" value="WH_DNA-bd_sf"/>
</dbReference>
<dbReference type="Proteomes" id="UP001611548">
    <property type="component" value="Unassembled WGS sequence"/>
</dbReference>
<dbReference type="SUPFAM" id="SSF46785">
    <property type="entry name" value="Winged helix' DNA-binding domain"/>
    <property type="match status" value="1"/>
</dbReference>
<dbReference type="InterPro" id="IPR036388">
    <property type="entry name" value="WH-like_DNA-bd_sf"/>
</dbReference>
<keyword evidence="1" id="KW-0805">Transcription regulation</keyword>
<proteinExistence type="predicted"/>
<evidence type="ECO:0000256" key="2">
    <source>
        <dbReference type="ARBA" id="ARBA00023125"/>
    </source>
</evidence>
<keyword evidence="2 5" id="KW-0238">DNA-binding</keyword>
<gene>
    <name evidence="5" type="ORF">ACH429_19895</name>
</gene>
<dbReference type="Gene3D" id="3.40.50.2300">
    <property type="match status" value="2"/>
</dbReference>
<dbReference type="EMBL" id="JBIRWE010000008">
    <property type="protein sequence ID" value="MFI1966338.1"/>
    <property type="molecule type" value="Genomic_DNA"/>
</dbReference>
<dbReference type="SMART" id="SM00420">
    <property type="entry name" value="HTH_DEOR"/>
    <property type="match status" value="1"/>
</dbReference>
<evidence type="ECO:0000313" key="5">
    <source>
        <dbReference type="EMBL" id="MFI1966338.1"/>
    </source>
</evidence>
<dbReference type="InterPro" id="IPR046335">
    <property type="entry name" value="LacI/GalR-like_sensor"/>
</dbReference>
<dbReference type="Gene3D" id="1.10.10.10">
    <property type="entry name" value="Winged helix-like DNA-binding domain superfamily/Winged helix DNA-binding domain"/>
    <property type="match status" value="1"/>
</dbReference>
<dbReference type="Pfam" id="PF08220">
    <property type="entry name" value="HTH_DeoR"/>
    <property type="match status" value="1"/>
</dbReference>
<dbReference type="SUPFAM" id="SSF53822">
    <property type="entry name" value="Periplasmic binding protein-like I"/>
    <property type="match status" value="1"/>
</dbReference>
<organism evidence="5 6">
    <name type="scientific">Streptomyces pathocidini</name>
    <dbReference type="NCBI Taxonomy" id="1650571"/>
    <lineage>
        <taxon>Bacteria</taxon>
        <taxon>Bacillati</taxon>
        <taxon>Actinomycetota</taxon>
        <taxon>Actinomycetes</taxon>
        <taxon>Kitasatosporales</taxon>
        <taxon>Streptomycetaceae</taxon>
        <taxon>Streptomyces</taxon>
    </lineage>
</organism>
<dbReference type="PANTHER" id="PTHR30146:SF155">
    <property type="entry name" value="ALANINE RACEMASE"/>
    <property type="match status" value="1"/>
</dbReference>
<dbReference type="InterPro" id="IPR018356">
    <property type="entry name" value="Tscrpt_reg_HTH_DeoR_CS"/>
</dbReference>
<dbReference type="PROSITE" id="PS00894">
    <property type="entry name" value="HTH_DEOR_1"/>
    <property type="match status" value="1"/>
</dbReference>
<reference evidence="5 6" key="1">
    <citation type="submission" date="2024-10" db="EMBL/GenBank/DDBJ databases">
        <title>The Natural Products Discovery Center: Release of the First 8490 Sequenced Strains for Exploring Actinobacteria Biosynthetic Diversity.</title>
        <authorList>
            <person name="Kalkreuter E."/>
            <person name="Kautsar S.A."/>
            <person name="Yang D."/>
            <person name="Bader C.D."/>
            <person name="Teijaro C.N."/>
            <person name="Fluegel L."/>
            <person name="Davis C.M."/>
            <person name="Simpson J.R."/>
            <person name="Lauterbach L."/>
            <person name="Steele A.D."/>
            <person name="Gui C."/>
            <person name="Meng S."/>
            <person name="Li G."/>
            <person name="Viehrig K."/>
            <person name="Ye F."/>
            <person name="Su P."/>
            <person name="Kiefer A.F."/>
            <person name="Nichols A."/>
            <person name="Cepeda A.J."/>
            <person name="Yan W."/>
            <person name="Fan B."/>
            <person name="Jiang Y."/>
            <person name="Adhikari A."/>
            <person name="Zheng C.-J."/>
            <person name="Schuster L."/>
            <person name="Cowan T.M."/>
            <person name="Smanski M.J."/>
            <person name="Chevrette M.G."/>
            <person name="De Carvalho L.P.S."/>
            <person name="Shen B."/>
        </authorList>
    </citation>
    <scope>NUCLEOTIDE SEQUENCE [LARGE SCALE GENOMIC DNA]</scope>
    <source>
        <strain evidence="5 6">NPDC020327</strain>
    </source>
</reference>
<evidence type="ECO:0000256" key="1">
    <source>
        <dbReference type="ARBA" id="ARBA00023015"/>
    </source>
</evidence>
<evidence type="ECO:0000259" key="4">
    <source>
        <dbReference type="PROSITE" id="PS51000"/>
    </source>
</evidence>
<evidence type="ECO:0000313" key="6">
    <source>
        <dbReference type="Proteomes" id="UP001611548"/>
    </source>
</evidence>
<dbReference type="RefSeq" id="WP_055470185.1">
    <property type="nucleotide sequence ID" value="NZ_JBIRWE010000008.1"/>
</dbReference>
<dbReference type="GO" id="GO:0003677">
    <property type="term" value="F:DNA binding"/>
    <property type="evidence" value="ECO:0007669"/>
    <property type="project" value="UniProtKB-KW"/>
</dbReference>
<comment type="caution">
    <text evidence="5">The sequence shown here is derived from an EMBL/GenBank/DDBJ whole genome shotgun (WGS) entry which is preliminary data.</text>
</comment>
<protein>
    <submittedName>
        <fullName evidence="5">LacI family DNA-binding transcriptional regulator</fullName>
    </submittedName>
</protein>
<dbReference type="InterPro" id="IPR028082">
    <property type="entry name" value="Peripla_BP_I"/>
</dbReference>
<dbReference type="PANTHER" id="PTHR30146">
    <property type="entry name" value="LACI-RELATED TRANSCRIPTIONAL REPRESSOR"/>
    <property type="match status" value="1"/>
</dbReference>
<dbReference type="PRINTS" id="PR00037">
    <property type="entry name" value="HTHLACR"/>
</dbReference>
<keyword evidence="3" id="KW-0804">Transcription</keyword>
<accession>A0ABW7UUQ8</accession>
<keyword evidence="6" id="KW-1185">Reference proteome</keyword>
<feature type="domain" description="HTH deoR-type" evidence="4">
    <location>
        <begin position="3"/>
        <end position="58"/>
    </location>
</feature>
<name>A0ABW7UUQ8_9ACTN</name>